<reference evidence="8" key="1">
    <citation type="submission" date="2022-06" db="EMBL/GenBank/DDBJ databases">
        <title>Alkalimarinus sp. nov., isolated from gut of a Alitta virens.</title>
        <authorList>
            <person name="Yang A.I."/>
            <person name="Shin N.-R."/>
        </authorList>
    </citation>
    <scope>NUCLEOTIDE SEQUENCE</scope>
    <source>
        <strain evidence="8">A2M4</strain>
    </source>
</reference>
<dbReference type="SUPFAM" id="SSF103473">
    <property type="entry name" value="MFS general substrate transporter"/>
    <property type="match status" value="1"/>
</dbReference>
<evidence type="ECO:0000256" key="1">
    <source>
        <dbReference type="ARBA" id="ARBA00004141"/>
    </source>
</evidence>
<dbReference type="CDD" id="cd17486">
    <property type="entry name" value="MFS_AmpG_like"/>
    <property type="match status" value="1"/>
</dbReference>
<feature type="transmembrane region" description="Helical" evidence="6">
    <location>
        <begin position="46"/>
        <end position="63"/>
    </location>
</feature>
<keyword evidence="4 6" id="KW-1133">Transmembrane helix</keyword>
<protein>
    <submittedName>
        <fullName evidence="8">AmpG family muropeptide MFS transporter</fullName>
    </submittedName>
</protein>
<dbReference type="EMBL" id="CP100390">
    <property type="protein sequence ID" value="UZE97424.1"/>
    <property type="molecule type" value="Genomic_DNA"/>
</dbReference>
<proteinExistence type="predicted"/>
<dbReference type="RefSeq" id="WP_265048898.1">
    <property type="nucleotide sequence ID" value="NZ_CP100390.1"/>
</dbReference>
<feature type="transmembrane region" description="Helical" evidence="6">
    <location>
        <begin position="175"/>
        <end position="195"/>
    </location>
</feature>
<dbReference type="PANTHER" id="PTHR12778:SF10">
    <property type="entry name" value="MAJOR FACILITATOR SUPERFAMILY DOMAIN-CONTAINING PROTEIN 3"/>
    <property type="match status" value="1"/>
</dbReference>
<evidence type="ECO:0000256" key="5">
    <source>
        <dbReference type="ARBA" id="ARBA00023136"/>
    </source>
</evidence>
<comment type="subcellular location">
    <subcellularLocation>
        <location evidence="1">Membrane</location>
        <topology evidence="1">Multi-pass membrane protein</topology>
    </subcellularLocation>
</comment>
<feature type="transmembrane region" description="Helical" evidence="6">
    <location>
        <begin position="109"/>
        <end position="130"/>
    </location>
</feature>
<evidence type="ECO:0000256" key="4">
    <source>
        <dbReference type="ARBA" id="ARBA00022989"/>
    </source>
</evidence>
<dbReference type="Gene3D" id="1.20.1250.20">
    <property type="entry name" value="MFS general substrate transporter like domains"/>
    <property type="match status" value="2"/>
</dbReference>
<feature type="domain" description="Major facilitator superfamily (MFS) profile" evidence="7">
    <location>
        <begin position="15"/>
        <end position="432"/>
    </location>
</feature>
<organism evidence="8 9">
    <name type="scientific">Alkalimarinus alittae</name>
    <dbReference type="NCBI Taxonomy" id="2961619"/>
    <lineage>
        <taxon>Bacteria</taxon>
        <taxon>Pseudomonadati</taxon>
        <taxon>Pseudomonadota</taxon>
        <taxon>Gammaproteobacteria</taxon>
        <taxon>Alteromonadales</taxon>
        <taxon>Alteromonadaceae</taxon>
        <taxon>Alkalimarinus</taxon>
    </lineage>
</organism>
<evidence type="ECO:0000259" key="7">
    <source>
        <dbReference type="PROSITE" id="PS50850"/>
    </source>
</evidence>
<keyword evidence="5 6" id="KW-0472">Membrane</keyword>
<feature type="transmembrane region" description="Helical" evidence="6">
    <location>
        <begin position="403"/>
        <end position="425"/>
    </location>
</feature>
<feature type="transmembrane region" description="Helical" evidence="6">
    <location>
        <begin position="12"/>
        <end position="34"/>
    </location>
</feature>
<sequence length="444" mass="49264">MPHKETISEALFNKRMLICVFTGFTSGLPLYFVYTLIPAWLRSESVSLKEIGLFALIGLPYTWKFIWAPMMDRYVPPFLGRRRGWMLITQVFLLFSMAMVGFFNPLDSLWTIAYLAAAIAFFSASQDIVLDAYRREILPDQELGLGNSIHVNAYRISGLIPGSLALILADHVDWVWVYIIVALFMAAGIAMTLAVKEPDGISRPPLSLKEAVIEPFNEFFNRLGRFPAIEILAFIFLYKLGDSMATALSTPFYLDLGFSLTEIGLIAKHAALWPAIIGGLLGGLLMVRIGINRSLWLFGLVQIVTILGFAILAEIGHNLWALGFVLAFEYLGVGLGTAAFVAFIARTTNKNYTATQLALFTAIAALPRTFANALTGYLVEGADPEQNAFAFQLMNWTGYPADGLGWTNFFLLCTACAVPGMLLLFRVAPWGKDDQHYVDKYRVS</sequence>
<name>A0ABY6N5S0_9ALTE</name>
<dbReference type="InterPro" id="IPR036259">
    <property type="entry name" value="MFS_trans_sf"/>
</dbReference>
<evidence type="ECO:0000313" key="8">
    <source>
        <dbReference type="EMBL" id="UZE97424.1"/>
    </source>
</evidence>
<keyword evidence="2" id="KW-0813">Transport</keyword>
<feature type="transmembrane region" description="Helical" evidence="6">
    <location>
        <begin position="84"/>
        <end position="103"/>
    </location>
</feature>
<evidence type="ECO:0000256" key="2">
    <source>
        <dbReference type="ARBA" id="ARBA00022448"/>
    </source>
</evidence>
<evidence type="ECO:0000313" key="9">
    <source>
        <dbReference type="Proteomes" id="UP001163739"/>
    </source>
</evidence>
<feature type="transmembrane region" description="Helical" evidence="6">
    <location>
        <begin position="357"/>
        <end position="379"/>
    </location>
</feature>
<accession>A0ABY6N5S0</accession>
<evidence type="ECO:0000256" key="3">
    <source>
        <dbReference type="ARBA" id="ARBA00022692"/>
    </source>
</evidence>
<dbReference type="PROSITE" id="PS50850">
    <property type="entry name" value="MFS"/>
    <property type="match status" value="1"/>
</dbReference>
<gene>
    <name evidence="8" type="ORF">NKI27_06660</name>
</gene>
<feature type="transmembrane region" description="Helical" evidence="6">
    <location>
        <begin position="319"/>
        <end position="345"/>
    </location>
</feature>
<dbReference type="InterPro" id="IPR020846">
    <property type="entry name" value="MFS_dom"/>
</dbReference>
<dbReference type="InterPro" id="IPR004752">
    <property type="entry name" value="AmpG_permease/AT-1"/>
</dbReference>
<keyword evidence="9" id="KW-1185">Reference proteome</keyword>
<dbReference type="Pfam" id="PF07690">
    <property type="entry name" value="MFS_1"/>
    <property type="match status" value="1"/>
</dbReference>
<dbReference type="InterPro" id="IPR011701">
    <property type="entry name" value="MFS"/>
</dbReference>
<keyword evidence="3 6" id="KW-0812">Transmembrane</keyword>
<evidence type="ECO:0000256" key="6">
    <source>
        <dbReference type="SAM" id="Phobius"/>
    </source>
</evidence>
<dbReference type="PANTHER" id="PTHR12778">
    <property type="entry name" value="SOLUTE CARRIER FAMILY 33 ACETYL-COA TRANSPORTER -RELATED"/>
    <property type="match status" value="1"/>
</dbReference>
<dbReference type="Proteomes" id="UP001163739">
    <property type="component" value="Chromosome"/>
</dbReference>
<dbReference type="NCBIfam" id="TIGR00901">
    <property type="entry name" value="2A0125"/>
    <property type="match status" value="1"/>
</dbReference>
<feature type="transmembrane region" description="Helical" evidence="6">
    <location>
        <begin position="294"/>
        <end position="313"/>
    </location>
</feature>
<feature type="transmembrane region" description="Helical" evidence="6">
    <location>
        <begin position="266"/>
        <end position="287"/>
    </location>
</feature>